<comment type="caution">
    <text evidence="5">The sequence shown here is derived from an EMBL/GenBank/DDBJ whole genome shotgun (WGS) entry which is preliminary data.</text>
</comment>
<keyword evidence="3" id="KW-0411">Iron-sulfur</keyword>
<keyword evidence="2" id="KW-0408">Iron</keyword>
<dbReference type="GO" id="GO:0046872">
    <property type="term" value="F:metal ion binding"/>
    <property type="evidence" value="ECO:0007669"/>
    <property type="project" value="UniProtKB-KW"/>
</dbReference>
<dbReference type="AlphaFoldDB" id="A0A9D1G776"/>
<dbReference type="PROSITE" id="PS51379">
    <property type="entry name" value="4FE4S_FER_2"/>
    <property type="match status" value="2"/>
</dbReference>
<protein>
    <submittedName>
        <fullName evidence="5">EFR1 family ferrodoxin</fullName>
    </submittedName>
</protein>
<organism evidence="5 6">
    <name type="scientific">Candidatus Scatomorpha pullistercoris</name>
    <dbReference type="NCBI Taxonomy" id="2840929"/>
    <lineage>
        <taxon>Bacteria</taxon>
        <taxon>Bacillati</taxon>
        <taxon>Bacillota</taxon>
        <taxon>Clostridia</taxon>
        <taxon>Eubacteriales</taxon>
        <taxon>Candidatus Scatomorpha</taxon>
    </lineage>
</organism>
<evidence type="ECO:0000256" key="2">
    <source>
        <dbReference type="ARBA" id="ARBA00023004"/>
    </source>
</evidence>
<keyword evidence="1" id="KW-0479">Metal-binding</keyword>
<dbReference type="Proteomes" id="UP000886876">
    <property type="component" value="Unassembled WGS sequence"/>
</dbReference>
<name>A0A9D1G776_9FIRM</name>
<dbReference type="NCBIfam" id="NF038196">
    <property type="entry name" value="ferrodoxin_EFR1"/>
    <property type="match status" value="1"/>
</dbReference>
<proteinExistence type="predicted"/>
<gene>
    <name evidence="5" type="ORF">IAD42_10945</name>
</gene>
<dbReference type="SUPFAM" id="SSF52218">
    <property type="entry name" value="Flavoproteins"/>
    <property type="match status" value="1"/>
</dbReference>
<dbReference type="PANTHER" id="PTHR43122:SF1">
    <property type="entry name" value="IRON-SULFUR-BINDING PROTEIN"/>
    <property type="match status" value="1"/>
</dbReference>
<dbReference type="Pfam" id="PF13237">
    <property type="entry name" value="Fer4_10"/>
    <property type="match status" value="1"/>
</dbReference>
<dbReference type="GO" id="GO:0051536">
    <property type="term" value="F:iron-sulfur cluster binding"/>
    <property type="evidence" value="ECO:0007669"/>
    <property type="project" value="UniProtKB-KW"/>
</dbReference>
<accession>A0A9D1G776</accession>
<dbReference type="InterPro" id="IPR017900">
    <property type="entry name" value="4Fe4S_Fe_S_CS"/>
</dbReference>
<evidence type="ECO:0000313" key="5">
    <source>
        <dbReference type="EMBL" id="HIS98481.1"/>
    </source>
</evidence>
<dbReference type="InterPro" id="IPR017896">
    <property type="entry name" value="4Fe4S_Fe-S-bd"/>
</dbReference>
<dbReference type="InterPro" id="IPR029039">
    <property type="entry name" value="Flavoprotein-like_sf"/>
</dbReference>
<evidence type="ECO:0000256" key="1">
    <source>
        <dbReference type="ARBA" id="ARBA00022723"/>
    </source>
</evidence>
<dbReference type="InterPro" id="IPR047964">
    <property type="entry name" value="EFR1-like"/>
</dbReference>
<dbReference type="EMBL" id="DVJS01000269">
    <property type="protein sequence ID" value="HIS98481.1"/>
    <property type="molecule type" value="Genomic_DNA"/>
</dbReference>
<dbReference type="Gene3D" id="3.30.70.20">
    <property type="match status" value="1"/>
</dbReference>
<feature type="domain" description="4Fe-4S ferredoxin-type" evidence="4">
    <location>
        <begin position="210"/>
        <end position="234"/>
    </location>
</feature>
<dbReference type="Gene3D" id="3.40.50.360">
    <property type="match status" value="1"/>
</dbReference>
<evidence type="ECO:0000259" key="4">
    <source>
        <dbReference type="PROSITE" id="PS51379"/>
    </source>
</evidence>
<reference evidence="5" key="1">
    <citation type="submission" date="2020-10" db="EMBL/GenBank/DDBJ databases">
        <authorList>
            <person name="Gilroy R."/>
        </authorList>
    </citation>
    <scope>NUCLEOTIDE SEQUENCE</scope>
    <source>
        <strain evidence="5">ChiHecec3B27-6122</strain>
    </source>
</reference>
<reference evidence="5" key="2">
    <citation type="journal article" date="2021" name="PeerJ">
        <title>Extensive microbial diversity within the chicken gut microbiome revealed by metagenomics and culture.</title>
        <authorList>
            <person name="Gilroy R."/>
            <person name="Ravi A."/>
            <person name="Getino M."/>
            <person name="Pursley I."/>
            <person name="Horton D.L."/>
            <person name="Alikhan N.F."/>
            <person name="Baker D."/>
            <person name="Gharbi K."/>
            <person name="Hall N."/>
            <person name="Watson M."/>
            <person name="Adriaenssens E.M."/>
            <person name="Foster-Nyarko E."/>
            <person name="Jarju S."/>
            <person name="Secka A."/>
            <person name="Antonio M."/>
            <person name="Oren A."/>
            <person name="Chaudhuri R.R."/>
            <person name="La Ragione R."/>
            <person name="Hildebrand F."/>
            <person name="Pallen M.J."/>
        </authorList>
    </citation>
    <scope>NUCLEOTIDE SEQUENCE</scope>
    <source>
        <strain evidence="5">ChiHecec3B27-6122</strain>
    </source>
</reference>
<feature type="domain" description="4Fe-4S ferredoxin-type" evidence="4">
    <location>
        <begin position="177"/>
        <end position="206"/>
    </location>
</feature>
<dbReference type="PROSITE" id="PS00198">
    <property type="entry name" value="4FE4S_FER_1"/>
    <property type="match status" value="1"/>
</dbReference>
<evidence type="ECO:0000313" key="6">
    <source>
        <dbReference type="Proteomes" id="UP000886876"/>
    </source>
</evidence>
<dbReference type="PANTHER" id="PTHR43122">
    <property type="entry name" value="FERREDOXIN SUBUNIT OF PYRUVATE:FLAVODOXIN OXIDOREDUCTASE-RELATED"/>
    <property type="match status" value="1"/>
</dbReference>
<sequence>MEIKKASALYFSPTGGTKKIAERIAACAYESYEYLDVTVQAAEQSFGPDELVVLAVPVYGGRVPWPVSERLAHVTAQGTPAVIVAVYGNRAFEDALLELRTMAEERGFRVMAAAAFIARHSIVPEFGAGRPDAEDMRKIDDFAQRVRDRLDYVSPESLPTAIVPGNREYRKYDGVPMHPAVSKSSCVRCGRCAAECPVGAISRTDPTKTDNDKCITCMRCVAVCPQFARNLGKVKLAAAKLSLKKVCEERREPELFM</sequence>
<dbReference type="SUPFAM" id="SSF54862">
    <property type="entry name" value="4Fe-4S ferredoxins"/>
    <property type="match status" value="1"/>
</dbReference>
<evidence type="ECO:0000256" key="3">
    <source>
        <dbReference type="ARBA" id="ARBA00023014"/>
    </source>
</evidence>